<feature type="binding site" evidence="10">
    <location>
        <position position="320"/>
    </location>
    <ligand>
        <name>substrate</name>
    </ligand>
</feature>
<dbReference type="EC" id="3.2.1.23" evidence="3 8"/>
<proteinExistence type="inferred from homology"/>
<dbReference type="InterPro" id="IPR013529">
    <property type="entry name" value="Glyco_hydro_42_N"/>
</dbReference>
<dbReference type="GO" id="GO:0046872">
    <property type="term" value="F:metal ion binding"/>
    <property type="evidence" value="ECO:0007669"/>
    <property type="project" value="UniProtKB-KW"/>
</dbReference>
<dbReference type="PIRSF" id="PIRSF001084">
    <property type="entry name" value="B-galactosidase"/>
    <property type="match status" value="1"/>
</dbReference>
<dbReference type="CDD" id="cd03143">
    <property type="entry name" value="A4_beta-galactosidase_middle_domain"/>
    <property type="match status" value="1"/>
</dbReference>
<evidence type="ECO:0000256" key="8">
    <source>
        <dbReference type="PIRNR" id="PIRNR001084"/>
    </source>
</evidence>
<feature type="active site" description="Nucleophile" evidence="9">
    <location>
        <position position="312"/>
    </location>
</feature>
<keyword evidence="7 8" id="KW-0326">Glycosidase</keyword>
<evidence type="ECO:0000313" key="14">
    <source>
        <dbReference type="Proteomes" id="UP000032611"/>
    </source>
</evidence>
<keyword evidence="14" id="KW-1185">Reference proteome</keyword>
<sequence>MLGVCYYPEHWNEDWWAEDARQMREMGIAYVRIAEFAWSRMEPEPGRYDWAWLDRAIDTLAAEGLKVVLGTPTAAAPKWLIDAHPDVLPVFADGRARGFGSRRHYTAASSTFRAETDRIVTAMAERYGSHEAVVGWQIDNEFGGDDTVLLYGPEDAAGFQDWLKTRYQSVEALNRAWGNVFWSMEFRSFDEVIPPAGQVSDANPAALLDFWRYSSDSLSDYCGLQARILRKHSPGRFITHNFMGFFHQFDHDRLSESLDFCSWDSYPLGKIEHFPLSDSERARWYNTSHPDFSAFHHELYRKLRNDRFWIMEQQPGPVNWAHWNPAPKPGMVRLWGWEALVHGAEVVSYFRWRQVPFAQEQMHAGLTRPDRQLSPGGKEVTRLGRETAEVGALPPIARADVAIVLDYEAAWITTIEPQGADFNYKLLLHRWYEALRRHGINVDVLVPGRSLAGYKLVFVPSMPVVSEAARSAFQETDAHIVFGPRSGSKLQNFAIPDSLPPGPLQAFLPLKVAEVSSLRPGLAIPVSGEALSGTASRWLEQLETALPSRLATEDGQPVMVSSKMASYLGAWLDPALLHALFGRLLDEADIARVEMPEAVRLVRRGNMAVIFNYGPEPYTIPFAARRFLLGNRTIPPQDLAIFETAP</sequence>
<dbReference type="InterPro" id="IPR017853">
    <property type="entry name" value="GH"/>
</dbReference>
<dbReference type="Proteomes" id="UP000032611">
    <property type="component" value="Chromosome"/>
</dbReference>
<evidence type="ECO:0000256" key="5">
    <source>
        <dbReference type="ARBA" id="ARBA00022801"/>
    </source>
</evidence>
<dbReference type="InterPro" id="IPR013738">
    <property type="entry name" value="Beta_galactosidase_Trimer"/>
</dbReference>
<dbReference type="EMBL" id="CP010803">
    <property type="protein sequence ID" value="AJY47308.1"/>
    <property type="molecule type" value="Genomic_DNA"/>
</dbReference>
<dbReference type="GO" id="GO:0005975">
    <property type="term" value="P:carbohydrate metabolic process"/>
    <property type="evidence" value="ECO:0007669"/>
    <property type="project" value="InterPro"/>
</dbReference>
<dbReference type="HOGENOM" id="CLU_012430_1_0_5"/>
<comment type="similarity">
    <text evidence="2 8">Belongs to the glycosyl hydrolase 42 family.</text>
</comment>
<evidence type="ECO:0000256" key="7">
    <source>
        <dbReference type="ARBA" id="ARBA00023295"/>
    </source>
</evidence>
<evidence type="ECO:0000259" key="12">
    <source>
        <dbReference type="Pfam" id="PF08532"/>
    </source>
</evidence>
<dbReference type="SUPFAM" id="SSF52317">
    <property type="entry name" value="Class I glutamine amidotransferase-like"/>
    <property type="match status" value="1"/>
</dbReference>
<dbReference type="Gene3D" id="3.40.50.880">
    <property type="match status" value="1"/>
</dbReference>
<dbReference type="GO" id="GO:0009341">
    <property type="term" value="C:beta-galactosidase complex"/>
    <property type="evidence" value="ECO:0007669"/>
    <property type="project" value="InterPro"/>
</dbReference>
<feature type="active site" description="Proton donor" evidence="9">
    <location>
        <position position="141"/>
    </location>
</feature>
<dbReference type="PATRIC" id="fig|1486262.3.peg.3970"/>
<evidence type="ECO:0000313" key="13">
    <source>
        <dbReference type="EMBL" id="AJY47308.1"/>
    </source>
</evidence>
<dbReference type="GO" id="GO:0004565">
    <property type="term" value="F:beta-galactosidase activity"/>
    <property type="evidence" value="ECO:0007669"/>
    <property type="project" value="UniProtKB-EC"/>
</dbReference>
<evidence type="ECO:0000256" key="4">
    <source>
        <dbReference type="ARBA" id="ARBA00022723"/>
    </source>
</evidence>
<keyword evidence="6" id="KW-0862">Zinc</keyword>
<evidence type="ECO:0000259" key="11">
    <source>
        <dbReference type="Pfam" id="PF02449"/>
    </source>
</evidence>
<feature type="binding site" evidence="10">
    <location>
        <position position="102"/>
    </location>
    <ligand>
        <name>substrate</name>
    </ligand>
</feature>
<keyword evidence="4" id="KW-0479">Metal-binding</keyword>
<dbReference type="OrthoDB" id="9800974at2"/>
<organism evidence="13 14">
    <name type="scientific">Martelella endophytica</name>
    <dbReference type="NCBI Taxonomy" id="1486262"/>
    <lineage>
        <taxon>Bacteria</taxon>
        <taxon>Pseudomonadati</taxon>
        <taxon>Pseudomonadota</taxon>
        <taxon>Alphaproteobacteria</taxon>
        <taxon>Hyphomicrobiales</taxon>
        <taxon>Aurantimonadaceae</taxon>
        <taxon>Martelella</taxon>
    </lineage>
</organism>
<reference evidence="13 14" key="1">
    <citation type="journal article" date="2015" name="Genome Announc.">
        <title>Complete genome sequence of Martelella endophytica YC6887, which has antifungal activity associated with a halophyte.</title>
        <authorList>
            <person name="Khan A."/>
            <person name="Khan H."/>
            <person name="Chung E.J."/>
            <person name="Hossain M.T."/>
            <person name="Chung Y.R."/>
        </authorList>
    </citation>
    <scope>NUCLEOTIDE SEQUENCE [LARGE SCALE GENOMIC DNA]</scope>
    <source>
        <strain evidence="13">YC6887</strain>
    </source>
</reference>
<dbReference type="SUPFAM" id="SSF51445">
    <property type="entry name" value="(Trans)glycosidases"/>
    <property type="match status" value="1"/>
</dbReference>
<dbReference type="Gene3D" id="3.20.20.80">
    <property type="entry name" value="Glycosidases"/>
    <property type="match status" value="1"/>
</dbReference>
<feature type="domain" description="Beta-galactosidase trimerisation" evidence="12">
    <location>
        <begin position="399"/>
        <end position="590"/>
    </location>
</feature>
<comment type="catalytic activity">
    <reaction evidence="1 8">
        <text>Hydrolysis of terminal non-reducing beta-D-galactose residues in beta-D-galactosides.</text>
        <dbReference type="EC" id="3.2.1.23"/>
    </reaction>
</comment>
<evidence type="ECO:0000256" key="3">
    <source>
        <dbReference type="ARBA" id="ARBA00012756"/>
    </source>
</evidence>
<name>A0A0D5LV92_MAREN</name>
<dbReference type="STRING" id="1486262.TM49_19185"/>
<dbReference type="RefSeq" id="WP_045683603.1">
    <property type="nucleotide sequence ID" value="NZ_CP010803.1"/>
</dbReference>
<protein>
    <recommendedName>
        <fullName evidence="3 8">Beta-galactosidase</fullName>
        <shortName evidence="8">Beta-gal</shortName>
        <ecNumber evidence="3 8">3.2.1.23</ecNumber>
    </recommendedName>
</protein>
<keyword evidence="5 8" id="KW-0378">Hydrolase</keyword>
<feature type="binding site" evidence="10">
    <location>
        <position position="140"/>
    </location>
    <ligand>
        <name>substrate</name>
    </ligand>
</feature>
<accession>A0A0D5LV92</accession>
<dbReference type="SUPFAM" id="SSF51011">
    <property type="entry name" value="Glycosyl hydrolase domain"/>
    <property type="match status" value="1"/>
</dbReference>
<dbReference type="PANTHER" id="PTHR36447">
    <property type="entry name" value="BETA-GALACTOSIDASE GANA"/>
    <property type="match status" value="1"/>
</dbReference>
<evidence type="ECO:0000256" key="9">
    <source>
        <dbReference type="PIRSR" id="PIRSR001084-1"/>
    </source>
</evidence>
<dbReference type="PANTHER" id="PTHR36447:SF2">
    <property type="entry name" value="BETA-GALACTOSIDASE YESZ"/>
    <property type="match status" value="1"/>
</dbReference>
<evidence type="ECO:0000256" key="10">
    <source>
        <dbReference type="PIRSR" id="PIRSR001084-2"/>
    </source>
</evidence>
<gene>
    <name evidence="13" type="ORF">TM49_19185</name>
</gene>
<dbReference type="Gene3D" id="2.60.40.1180">
    <property type="entry name" value="Golgi alpha-mannosidase II"/>
    <property type="match status" value="1"/>
</dbReference>
<dbReference type="KEGG" id="mey:TM49_19185"/>
<evidence type="ECO:0000256" key="2">
    <source>
        <dbReference type="ARBA" id="ARBA00005940"/>
    </source>
</evidence>
<evidence type="ECO:0000256" key="1">
    <source>
        <dbReference type="ARBA" id="ARBA00001412"/>
    </source>
</evidence>
<feature type="domain" description="Glycoside hydrolase family 42 N-terminal" evidence="11">
    <location>
        <begin position="5"/>
        <end position="388"/>
    </location>
</feature>
<dbReference type="InterPro" id="IPR003476">
    <property type="entry name" value="Glyco_hydro_42"/>
</dbReference>
<evidence type="ECO:0000256" key="6">
    <source>
        <dbReference type="ARBA" id="ARBA00022833"/>
    </source>
</evidence>
<dbReference type="InterPro" id="IPR013780">
    <property type="entry name" value="Glyco_hydro_b"/>
</dbReference>
<dbReference type="Pfam" id="PF02449">
    <property type="entry name" value="Glyco_hydro_42"/>
    <property type="match status" value="1"/>
</dbReference>
<dbReference type="AlphaFoldDB" id="A0A0D5LV92"/>
<dbReference type="InterPro" id="IPR029062">
    <property type="entry name" value="Class_I_gatase-like"/>
</dbReference>
<dbReference type="Pfam" id="PF08532">
    <property type="entry name" value="Glyco_hydro_42M"/>
    <property type="match status" value="1"/>
</dbReference>